<dbReference type="RefSeq" id="WP_284391725.1">
    <property type="nucleotide sequence ID" value="NZ_BSNG01000001.1"/>
</dbReference>
<organism evidence="1 2">
    <name type="scientific">Devosia yakushimensis</name>
    <dbReference type="NCBI Taxonomy" id="470028"/>
    <lineage>
        <taxon>Bacteria</taxon>
        <taxon>Pseudomonadati</taxon>
        <taxon>Pseudomonadota</taxon>
        <taxon>Alphaproteobacteria</taxon>
        <taxon>Hyphomicrobiales</taxon>
        <taxon>Devosiaceae</taxon>
        <taxon>Devosia</taxon>
    </lineage>
</organism>
<name>A0ABQ5UFC7_9HYPH</name>
<evidence type="ECO:0000313" key="2">
    <source>
        <dbReference type="Proteomes" id="UP001161406"/>
    </source>
</evidence>
<keyword evidence="2" id="KW-1185">Reference proteome</keyword>
<evidence type="ECO:0008006" key="3">
    <source>
        <dbReference type="Google" id="ProtNLM"/>
    </source>
</evidence>
<dbReference type="Proteomes" id="UP001161406">
    <property type="component" value="Unassembled WGS sequence"/>
</dbReference>
<protein>
    <recommendedName>
        <fullName evidence="3">DUF1127 domain-containing protein</fullName>
    </recommendedName>
</protein>
<comment type="caution">
    <text evidence="1">The sequence shown here is derived from an EMBL/GenBank/DDBJ whole genome shotgun (WGS) entry which is preliminary data.</text>
</comment>
<accession>A0ABQ5UFC7</accession>
<dbReference type="EMBL" id="BSNG01000001">
    <property type="protein sequence ID" value="GLQ10802.1"/>
    <property type="molecule type" value="Genomic_DNA"/>
</dbReference>
<gene>
    <name evidence="1" type="ORF">GCM10007913_27340</name>
</gene>
<reference evidence="1" key="2">
    <citation type="submission" date="2023-01" db="EMBL/GenBank/DDBJ databases">
        <title>Draft genome sequence of Devosia yakushimensis strain NBRC 103855.</title>
        <authorList>
            <person name="Sun Q."/>
            <person name="Mori K."/>
        </authorList>
    </citation>
    <scope>NUCLEOTIDE SEQUENCE</scope>
    <source>
        <strain evidence="1">NBRC 103855</strain>
    </source>
</reference>
<evidence type="ECO:0000313" key="1">
    <source>
        <dbReference type="EMBL" id="GLQ10802.1"/>
    </source>
</evidence>
<reference evidence="1" key="1">
    <citation type="journal article" date="2014" name="Int. J. Syst. Evol. Microbiol.">
        <title>Complete genome of a new Firmicutes species belonging to the dominant human colonic microbiota ('Ruminococcus bicirculans') reveals two chromosomes and a selective capacity to utilize plant glucans.</title>
        <authorList>
            <consortium name="NISC Comparative Sequencing Program"/>
            <person name="Wegmann U."/>
            <person name="Louis P."/>
            <person name="Goesmann A."/>
            <person name="Henrissat B."/>
            <person name="Duncan S.H."/>
            <person name="Flint H.J."/>
        </authorList>
    </citation>
    <scope>NUCLEOTIDE SEQUENCE</scope>
    <source>
        <strain evidence="1">NBRC 103855</strain>
    </source>
</reference>
<sequence>MALSLSGERSVVAATPLNPFAAFMRWIAKAQAARTRRTALLGLLELDSERLRDLGISRHDVVEAMRSKGAAASLALNAARAGNARR</sequence>
<proteinExistence type="predicted"/>